<dbReference type="EMBL" id="CAUYUJ010013313">
    <property type="protein sequence ID" value="CAK0835954.1"/>
    <property type="molecule type" value="Genomic_DNA"/>
</dbReference>
<keyword evidence="3" id="KW-1185">Reference proteome</keyword>
<feature type="region of interest" description="Disordered" evidence="1">
    <location>
        <begin position="128"/>
        <end position="169"/>
    </location>
</feature>
<feature type="non-terminal residue" evidence="2">
    <location>
        <position position="169"/>
    </location>
</feature>
<name>A0ABN9SU02_9DINO</name>
<evidence type="ECO:0000313" key="3">
    <source>
        <dbReference type="Proteomes" id="UP001189429"/>
    </source>
</evidence>
<comment type="caution">
    <text evidence="2">The sequence shown here is derived from an EMBL/GenBank/DDBJ whole genome shotgun (WGS) entry which is preliminary data.</text>
</comment>
<protein>
    <submittedName>
        <fullName evidence="2">Uncharacterized protein</fullName>
    </submittedName>
</protein>
<sequence length="169" mass="18044">MAAIGEVSLRQLTGRELLGGGGWLDLLIGKNGLGHAIIRKLRDIGPDPSTINEMETWIGGRDACRDVVGHNAGEKSASWRAALRGARCDRAVQGALAGLGAKDQPGGEMPSNVIFSIFDVGVRRGGRKLGQPFQSEDEEAPKKDGRALLLQTTEEPVRDHRGNYSGVYG</sequence>
<proteinExistence type="predicted"/>
<reference evidence="2" key="1">
    <citation type="submission" date="2023-10" db="EMBL/GenBank/DDBJ databases">
        <authorList>
            <person name="Chen Y."/>
            <person name="Shah S."/>
            <person name="Dougan E. K."/>
            <person name="Thang M."/>
            <person name="Chan C."/>
        </authorList>
    </citation>
    <scope>NUCLEOTIDE SEQUENCE [LARGE SCALE GENOMIC DNA]</scope>
</reference>
<gene>
    <name evidence="2" type="ORF">PCOR1329_LOCUS32600</name>
</gene>
<evidence type="ECO:0000256" key="1">
    <source>
        <dbReference type="SAM" id="MobiDB-lite"/>
    </source>
</evidence>
<accession>A0ABN9SU02</accession>
<organism evidence="2 3">
    <name type="scientific">Prorocentrum cordatum</name>
    <dbReference type="NCBI Taxonomy" id="2364126"/>
    <lineage>
        <taxon>Eukaryota</taxon>
        <taxon>Sar</taxon>
        <taxon>Alveolata</taxon>
        <taxon>Dinophyceae</taxon>
        <taxon>Prorocentrales</taxon>
        <taxon>Prorocentraceae</taxon>
        <taxon>Prorocentrum</taxon>
    </lineage>
</organism>
<evidence type="ECO:0000313" key="2">
    <source>
        <dbReference type="EMBL" id="CAK0835954.1"/>
    </source>
</evidence>
<dbReference type="Proteomes" id="UP001189429">
    <property type="component" value="Unassembled WGS sequence"/>
</dbReference>